<accession>A0A6D2J075</accession>
<dbReference type="OrthoDB" id="10558346at2759"/>
<dbReference type="AlphaFoldDB" id="A0A6D2J075"/>
<name>A0A6D2J075_9BRAS</name>
<dbReference type="EMBL" id="CACVBM020001129">
    <property type="protein sequence ID" value="CAA7033320.1"/>
    <property type="molecule type" value="Genomic_DNA"/>
</dbReference>
<protein>
    <submittedName>
        <fullName evidence="1">Uncharacterized protein</fullName>
    </submittedName>
</protein>
<evidence type="ECO:0000313" key="2">
    <source>
        <dbReference type="Proteomes" id="UP000467841"/>
    </source>
</evidence>
<organism evidence="1 2">
    <name type="scientific">Microthlaspi erraticum</name>
    <dbReference type="NCBI Taxonomy" id="1685480"/>
    <lineage>
        <taxon>Eukaryota</taxon>
        <taxon>Viridiplantae</taxon>
        <taxon>Streptophyta</taxon>
        <taxon>Embryophyta</taxon>
        <taxon>Tracheophyta</taxon>
        <taxon>Spermatophyta</taxon>
        <taxon>Magnoliopsida</taxon>
        <taxon>eudicotyledons</taxon>
        <taxon>Gunneridae</taxon>
        <taxon>Pentapetalae</taxon>
        <taxon>rosids</taxon>
        <taxon>malvids</taxon>
        <taxon>Brassicales</taxon>
        <taxon>Brassicaceae</taxon>
        <taxon>Coluteocarpeae</taxon>
        <taxon>Microthlaspi</taxon>
    </lineage>
</organism>
<sequence length="117" mass="13679">MVGVWIAERIEFAEEMPLQRVKRDREREERERTICGFSKTRGEEEGKVLVNKIMDGVDFTMRKDRRWRIEGLSCVEVSEGLREEGGVATWGYVIGKISAFHRYPNIFMPQIISGERL</sequence>
<gene>
    <name evidence="1" type="ORF">MERR_LOCUS20555</name>
</gene>
<reference evidence="1" key="1">
    <citation type="submission" date="2020-01" db="EMBL/GenBank/DDBJ databases">
        <authorList>
            <person name="Mishra B."/>
        </authorList>
    </citation>
    <scope>NUCLEOTIDE SEQUENCE [LARGE SCALE GENOMIC DNA]</scope>
</reference>
<proteinExistence type="predicted"/>
<keyword evidence="2" id="KW-1185">Reference proteome</keyword>
<evidence type="ECO:0000313" key="1">
    <source>
        <dbReference type="EMBL" id="CAA7033320.1"/>
    </source>
</evidence>
<dbReference type="Proteomes" id="UP000467841">
    <property type="component" value="Unassembled WGS sequence"/>
</dbReference>
<comment type="caution">
    <text evidence="1">The sequence shown here is derived from an EMBL/GenBank/DDBJ whole genome shotgun (WGS) entry which is preliminary data.</text>
</comment>